<dbReference type="SUPFAM" id="SSF56059">
    <property type="entry name" value="Glutathione synthetase ATP-binding domain-like"/>
    <property type="match status" value="1"/>
</dbReference>
<keyword evidence="2" id="KW-1185">Reference proteome</keyword>
<dbReference type="KEGG" id="acom:CEW83_01140"/>
<dbReference type="EMBL" id="CP022187">
    <property type="protein sequence ID" value="AWI73997.1"/>
    <property type="molecule type" value="Genomic_DNA"/>
</dbReference>
<evidence type="ECO:0000313" key="1">
    <source>
        <dbReference type="EMBL" id="AWI73997.1"/>
    </source>
</evidence>
<dbReference type="PANTHER" id="PTHR39217">
    <property type="match status" value="1"/>
</dbReference>
<evidence type="ECO:0008006" key="3">
    <source>
        <dbReference type="Google" id="ProtNLM"/>
    </source>
</evidence>
<sequence>MNNHALDVAILTEDRYLKLDTSSWYEAQIATEDGLVAQALAARGLTVGRVSWSDPDFCWGDTRAALFRSTWDYFHRFAEFSPWLDAAAMQTRLLNPAELVRWNLDKRYLRDLSRAGVSVVPTRYADVGEQHSLAAIMDAEAWDEVVFKPVVSGAARLTYRVGRDALDAHEAVFARCLAAEAMMVQRFEPAVLGEGELSLIVIEGRTTHAIRKTAAAGDFRVQDDHGGTVHAHQPRADECAFAEAAVAACPSLPLYARVDFVRAGDGGFRLMELELVEPELFFRFHPPAADALADALVQRLKSGD</sequence>
<organism evidence="1 2">
    <name type="scientific">Parazoarcus communis</name>
    <dbReference type="NCBI Taxonomy" id="41977"/>
    <lineage>
        <taxon>Bacteria</taxon>
        <taxon>Pseudomonadati</taxon>
        <taxon>Pseudomonadota</taxon>
        <taxon>Betaproteobacteria</taxon>
        <taxon>Rhodocyclales</taxon>
        <taxon>Zoogloeaceae</taxon>
        <taxon>Parazoarcus</taxon>
    </lineage>
</organism>
<dbReference type="Gene3D" id="3.30.470.20">
    <property type="entry name" value="ATP-grasp fold, B domain"/>
    <property type="match status" value="1"/>
</dbReference>
<dbReference type="AlphaFoldDB" id="A0A2U8GKE6"/>
<proteinExistence type="predicted"/>
<name>A0A2U8GKE6_9RHOO</name>
<dbReference type="Proteomes" id="UP000244930">
    <property type="component" value="Chromosome"/>
</dbReference>
<dbReference type="InterPro" id="IPR053191">
    <property type="entry name" value="DcsG_Biosynth_Enzyme"/>
</dbReference>
<gene>
    <name evidence="1" type="ORF">CEW83_01140</name>
</gene>
<reference evidence="1 2" key="1">
    <citation type="submission" date="2017-06" db="EMBL/GenBank/DDBJ databases">
        <title>Azoarcus.</title>
        <authorList>
            <person name="Woo J.-H."/>
            <person name="Kim H.-S."/>
        </authorList>
    </citation>
    <scope>NUCLEOTIDE SEQUENCE [LARGE SCALE GENOMIC DNA]</scope>
    <source>
        <strain evidence="1 2">TSPY31</strain>
    </source>
</reference>
<dbReference type="RefSeq" id="WP_108947705.1">
    <property type="nucleotide sequence ID" value="NZ_CP022187.1"/>
</dbReference>
<accession>A0A2U8GKE6</accession>
<protein>
    <recommendedName>
        <fullName evidence="3">ATP-grasp fold RimK-type domain-containing protein</fullName>
    </recommendedName>
</protein>
<dbReference type="PANTHER" id="PTHR39217:SF1">
    <property type="entry name" value="GLUTATHIONE SYNTHETASE"/>
    <property type="match status" value="1"/>
</dbReference>
<evidence type="ECO:0000313" key="2">
    <source>
        <dbReference type="Proteomes" id="UP000244930"/>
    </source>
</evidence>